<comment type="subcellular location">
    <subcellularLocation>
        <location evidence="1">Membrane</location>
        <topology evidence="1">Multi-pass membrane protein</topology>
    </subcellularLocation>
</comment>
<dbReference type="Gene3D" id="1.20.1250.20">
    <property type="entry name" value="MFS general substrate transporter like domains"/>
    <property type="match status" value="1"/>
</dbReference>
<dbReference type="Proteomes" id="UP000323439">
    <property type="component" value="Unassembled WGS sequence"/>
</dbReference>
<feature type="transmembrane region" description="Helical" evidence="5">
    <location>
        <begin position="222"/>
        <end position="241"/>
    </location>
</feature>
<dbReference type="GO" id="GO:0005886">
    <property type="term" value="C:plasma membrane"/>
    <property type="evidence" value="ECO:0007669"/>
    <property type="project" value="TreeGrafter"/>
</dbReference>
<evidence type="ECO:0000256" key="5">
    <source>
        <dbReference type="SAM" id="Phobius"/>
    </source>
</evidence>
<feature type="transmembrane region" description="Helical" evidence="5">
    <location>
        <begin position="253"/>
        <end position="280"/>
    </location>
</feature>
<feature type="transmembrane region" description="Helical" evidence="5">
    <location>
        <begin position="82"/>
        <end position="101"/>
    </location>
</feature>
<keyword evidence="3 5" id="KW-1133">Transmembrane helix</keyword>
<dbReference type="SUPFAM" id="SSF103473">
    <property type="entry name" value="MFS general substrate transporter"/>
    <property type="match status" value="1"/>
</dbReference>
<keyword evidence="8" id="KW-1185">Reference proteome</keyword>
<feature type="transmembrane region" description="Helical" evidence="5">
    <location>
        <begin position="51"/>
        <end position="70"/>
    </location>
</feature>
<dbReference type="InterPro" id="IPR020846">
    <property type="entry name" value="MFS_dom"/>
</dbReference>
<evidence type="ECO:0000256" key="4">
    <source>
        <dbReference type="ARBA" id="ARBA00023136"/>
    </source>
</evidence>
<feature type="transmembrane region" description="Helical" evidence="5">
    <location>
        <begin position="292"/>
        <end position="311"/>
    </location>
</feature>
<name>A0A1G5UVK0_9EURY</name>
<dbReference type="PROSITE" id="PS00217">
    <property type="entry name" value="SUGAR_TRANSPORT_2"/>
    <property type="match status" value="1"/>
</dbReference>
<feature type="transmembrane region" description="Helical" evidence="5">
    <location>
        <begin position="107"/>
        <end position="128"/>
    </location>
</feature>
<dbReference type="GO" id="GO:0046943">
    <property type="term" value="F:carboxylic acid transmembrane transporter activity"/>
    <property type="evidence" value="ECO:0007669"/>
    <property type="project" value="TreeGrafter"/>
</dbReference>
<keyword evidence="4 5" id="KW-0472">Membrane</keyword>
<feature type="transmembrane region" description="Helical" evidence="5">
    <location>
        <begin position="168"/>
        <end position="185"/>
    </location>
</feature>
<feature type="transmembrane region" description="Helical" evidence="5">
    <location>
        <begin position="317"/>
        <end position="339"/>
    </location>
</feature>
<feature type="transmembrane region" description="Helical" evidence="5">
    <location>
        <begin position="379"/>
        <end position="400"/>
    </location>
</feature>
<reference evidence="7 8" key="1">
    <citation type="submission" date="2016-10" db="EMBL/GenBank/DDBJ databases">
        <authorList>
            <person name="Varghese N."/>
            <person name="Submissions S."/>
        </authorList>
    </citation>
    <scope>NUCLEOTIDE SEQUENCE [LARGE SCALE GENOMIC DNA]</scope>
    <source>
        <strain evidence="7 8">DSM 16643</strain>
    </source>
</reference>
<keyword evidence="2 5" id="KW-0812">Transmembrane</keyword>
<protein>
    <submittedName>
        <fullName evidence="7">Predicted arabinose efflux permease, MFS family</fullName>
    </submittedName>
</protein>
<evidence type="ECO:0000259" key="6">
    <source>
        <dbReference type="PROSITE" id="PS50850"/>
    </source>
</evidence>
<evidence type="ECO:0000256" key="1">
    <source>
        <dbReference type="ARBA" id="ARBA00004141"/>
    </source>
</evidence>
<proteinExistence type="predicted"/>
<gene>
    <name evidence="7" type="ORF">SAMN02910315_00153</name>
</gene>
<dbReference type="EMBL" id="FMXB01000001">
    <property type="protein sequence ID" value="SDA37664.1"/>
    <property type="molecule type" value="Genomic_DNA"/>
</dbReference>
<dbReference type="PANTHER" id="PTHR23508:SF10">
    <property type="entry name" value="CARBOXYLIC ACID TRANSPORTER PROTEIN HOMOLOG"/>
    <property type="match status" value="1"/>
</dbReference>
<dbReference type="OrthoDB" id="117970at2157"/>
<dbReference type="RefSeq" id="WP_149730804.1">
    <property type="nucleotide sequence ID" value="NZ_FMXB01000001.1"/>
</dbReference>
<feature type="transmembrane region" description="Helical" evidence="5">
    <location>
        <begin position="351"/>
        <end position="373"/>
    </location>
</feature>
<feature type="domain" description="Major facilitator superfamily (MFS) profile" evidence="6">
    <location>
        <begin position="16"/>
        <end position="404"/>
    </location>
</feature>
<dbReference type="InterPro" id="IPR005829">
    <property type="entry name" value="Sugar_transporter_CS"/>
</dbReference>
<dbReference type="PROSITE" id="PS50850">
    <property type="entry name" value="MFS"/>
    <property type="match status" value="1"/>
</dbReference>
<evidence type="ECO:0000256" key="3">
    <source>
        <dbReference type="ARBA" id="ARBA00022989"/>
    </source>
</evidence>
<evidence type="ECO:0000256" key="2">
    <source>
        <dbReference type="ARBA" id="ARBA00022692"/>
    </source>
</evidence>
<dbReference type="Pfam" id="PF07690">
    <property type="entry name" value="MFS_1"/>
    <property type="match status" value="2"/>
</dbReference>
<feature type="transmembrane region" description="Helical" evidence="5">
    <location>
        <begin position="21"/>
        <end position="39"/>
    </location>
</feature>
<dbReference type="InterPro" id="IPR011701">
    <property type="entry name" value="MFS"/>
</dbReference>
<evidence type="ECO:0000313" key="8">
    <source>
        <dbReference type="Proteomes" id="UP000323439"/>
    </source>
</evidence>
<dbReference type="PANTHER" id="PTHR23508">
    <property type="entry name" value="CARBOXYLIC ACID TRANSPORTER PROTEIN HOMOLOG"/>
    <property type="match status" value="1"/>
</dbReference>
<evidence type="ECO:0000313" key="7">
    <source>
        <dbReference type="EMBL" id="SDA37664.1"/>
    </source>
</evidence>
<sequence>MLMNEHEKLTKDHYKIFALSWAGWVFDFYDLMLFTFLVSQLQSSLNFTAEMLSLCLGVSLFATGLGGIVFGALGDKYGRKTVLQWTIIVYSIGTLLSAFSWSFYSLIIFRFITGLGVGGEWATGQTYINETFPDKLRARYGAFMQSGAPVGVILASIVGGLISPIIGWRLTFLISIIPAITVIFIRRHLKESDVWIQNRDEYVNKNIFQEFKQLITKEHRKIFLISLILCLFGMSAYWYTYSWLPTYLTKERGLAAVGTTLGIILIQSGDFLGYTSFGFVAEKLGRRPAFTIYSFIMGISISMITLCWNQIEAVPDLIFVFMFLTGFGTGFFGGFGALFSELFPTKIRNTAVGTVFNLARGAQFVTPVIITLVATYFDLSYGIAIASIFAILCGIWIWVFPETKGTVLNELD</sequence>
<feature type="transmembrane region" description="Helical" evidence="5">
    <location>
        <begin position="140"/>
        <end position="162"/>
    </location>
</feature>
<organism evidence="7 8">
    <name type="scientific">Methanobrevibacter millerae</name>
    <dbReference type="NCBI Taxonomy" id="230361"/>
    <lineage>
        <taxon>Archaea</taxon>
        <taxon>Methanobacteriati</taxon>
        <taxon>Methanobacteriota</taxon>
        <taxon>Methanomada group</taxon>
        <taxon>Methanobacteria</taxon>
        <taxon>Methanobacteriales</taxon>
        <taxon>Methanobacteriaceae</taxon>
        <taxon>Methanobrevibacter</taxon>
    </lineage>
</organism>
<dbReference type="AlphaFoldDB" id="A0A1G5UVK0"/>
<accession>A0A1G5UVK0</accession>
<dbReference type="InterPro" id="IPR036259">
    <property type="entry name" value="MFS_trans_sf"/>
</dbReference>